<dbReference type="EMBL" id="BMIR01000003">
    <property type="protein sequence ID" value="GGE33974.1"/>
    <property type="molecule type" value="Genomic_DNA"/>
</dbReference>
<reference evidence="1" key="1">
    <citation type="journal article" date="2014" name="Int. J. Syst. Evol. Microbiol.">
        <title>Complete genome sequence of Corynebacterium casei LMG S-19264T (=DSM 44701T), isolated from a smear-ripened cheese.</title>
        <authorList>
            <consortium name="US DOE Joint Genome Institute (JGI-PGF)"/>
            <person name="Walter F."/>
            <person name="Albersmeier A."/>
            <person name="Kalinowski J."/>
            <person name="Ruckert C."/>
        </authorList>
    </citation>
    <scope>NUCLEOTIDE SEQUENCE</scope>
    <source>
        <strain evidence="1">CGMCC 1.15371</strain>
    </source>
</reference>
<reference evidence="1" key="2">
    <citation type="submission" date="2020-09" db="EMBL/GenBank/DDBJ databases">
        <authorList>
            <person name="Sun Q."/>
            <person name="Zhou Y."/>
        </authorList>
    </citation>
    <scope>NUCLEOTIDE SEQUENCE</scope>
    <source>
        <strain evidence="1">CGMCC 1.15371</strain>
    </source>
</reference>
<dbReference type="SMART" id="SM00028">
    <property type="entry name" value="TPR"/>
    <property type="match status" value="4"/>
</dbReference>
<evidence type="ECO:0008006" key="3">
    <source>
        <dbReference type="Google" id="ProtNLM"/>
    </source>
</evidence>
<dbReference type="AlphaFoldDB" id="A0A8J2YBP3"/>
<protein>
    <recommendedName>
        <fullName evidence="3">Tetratricopeptide repeat protein</fullName>
    </recommendedName>
</protein>
<name>A0A8J2YBP3_9BACL</name>
<dbReference type="Proteomes" id="UP000628775">
    <property type="component" value="Unassembled WGS sequence"/>
</dbReference>
<evidence type="ECO:0000313" key="1">
    <source>
        <dbReference type="EMBL" id="GGE33974.1"/>
    </source>
</evidence>
<proteinExistence type="predicted"/>
<dbReference type="RefSeq" id="WP_188690249.1">
    <property type="nucleotide sequence ID" value="NZ_BMIR01000003.1"/>
</dbReference>
<dbReference type="SUPFAM" id="SSF48452">
    <property type="entry name" value="TPR-like"/>
    <property type="match status" value="1"/>
</dbReference>
<dbReference type="Gene3D" id="1.25.40.10">
    <property type="entry name" value="Tetratricopeptide repeat domain"/>
    <property type="match status" value="1"/>
</dbReference>
<comment type="caution">
    <text evidence="1">The sequence shown here is derived from an EMBL/GenBank/DDBJ whole genome shotgun (WGS) entry which is preliminary data.</text>
</comment>
<evidence type="ECO:0000313" key="2">
    <source>
        <dbReference type="Proteomes" id="UP000628775"/>
    </source>
</evidence>
<dbReference type="InterPro" id="IPR019734">
    <property type="entry name" value="TPR_rpt"/>
</dbReference>
<sequence>MEPRTVNIQELKKLFEQWYKVRLQDIEELKEIKRQIDQCIKRTIFLNEEVSDEYVMICYGHAVITSDSSKIIDSLQNEIMENESRLKDQLKYYFLFFQASYCFDKYKFQEALELFKRAERYLYAVSWSAEEAEYNYKLAGLYYSLDKYLVSINCVNKARKLFQEVGNQMRRLAACDTIYGLNCCELRQYEEAEEHYYDALEYAQKTNYTLLIMQIYHNLGLMYAQQNMSAAAILWLSKAAKYGENHHKTYFLLCREHFKINHVKEGLEAFNKGVALCEASGSKADLQRFSMLYAFYCERDTEAFEKKYHEGIDFFIKEKLWHRVKEYSIELAHYYTHHSNYKKAVRYYELYIESEQNILEGEILK</sequence>
<keyword evidence="2" id="KW-1185">Reference proteome</keyword>
<gene>
    <name evidence="1" type="ORF">GCM10011391_10850</name>
</gene>
<organism evidence="1 2">
    <name type="scientific">Pullulanibacillus camelliae</name>
    <dbReference type="NCBI Taxonomy" id="1707096"/>
    <lineage>
        <taxon>Bacteria</taxon>
        <taxon>Bacillati</taxon>
        <taxon>Bacillota</taxon>
        <taxon>Bacilli</taxon>
        <taxon>Bacillales</taxon>
        <taxon>Sporolactobacillaceae</taxon>
        <taxon>Pullulanibacillus</taxon>
    </lineage>
</organism>
<accession>A0A8J2YBP3</accession>
<dbReference type="InterPro" id="IPR011990">
    <property type="entry name" value="TPR-like_helical_dom_sf"/>
</dbReference>